<feature type="chain" id="PRO_5041361393" evidence="2">
    <location>
        <begin position="23"/>
        <end position="284"/>
    </location>
</feature>
<evidence type="ECO:0000256" key="1">
    <source>
        <dbReference type="SAM" id="MobiDB-lite"/>
    </source>
</evidence>
<name>A0AA38P1Q2_9AGAR</name>
<dbReference type="Proteomes" id="UP001163846">
    <property type="component" value="Unassembled WGS sequence"/>
</dbReference>
<comment type="caution">
    <text evidence="3">The sequence shown here is derived from an EMBL/GenBank/DDBJ whole genome shotgun (WGS) entry which is preliminary data.</text>
</comment>
<keyword evidence="4" id="KW-1185">Reference proteome</keyword>
<proteinExistence type="predicted"/>
<dbReference type="EMBL" id="MU806498">
    <property type="protein sequence ID" value="KAJ3834682.1"/>
    <property type="molecule type" value="Genomic_DNA"/>
</dbReference>
<gene>
    <name evidence="3" type="ORF">F5878DRAFT_629919</name>
</gene>
<evidence type="ECO:0000313" key="3">
    <source>
        <dbReference type="EMBL" id="KAJ3834682.1"/>
    </source>
</evidence>
<evidence type="ECO:0000256" key="2">
    <source>
        <dbReference type="SAM" id="SignalP"/>
    </source>
</evidence>
<feature type="signal peptide" evidence="2">
    <location>
        <begin position="1"/>
        <end position="22"/>
    </location>
</feature>
<organism evidence="3 4">
    <name type="scientific">Lentinula raphanica</name>
    <dbReference type="NCBI Taxonomy" id="153919"/>
    <lineage>
        <taxon>Eukaryota</taxon>
        <taxon>Fungi</taxon>
        <taxon>Dikarya</taxon>
        <taxon>Basidiomycota</taxon>
        <taxon>Agaricomycotina</taxon>
        <taxon>Agaricomycetes</taxon>
        <taxon>Agaricomycetidae</taxon>
        <taxon>Agaricales</taxon>
        <taxon>Marasmiineae</taxon>
        <taxon>Omphalotaceae</taxon>
        <taxon>Lentinula</taxon>
    </lineage>
</organism>
<sequence length="284" mass="29313">MRLSIKNIFLLGLSLFLVSTSAMPMPKGSEHGSPANTPPGSPGTALGSPGTAPGSPGTATGSALDSVHAPAQAPASPSPAPAHDSASPAHDPASAGHAPAPAHDSARAPASPAHDSAPASPSHDSAPASPAAAPDSVHASSIDASNAKLLKHVYVPEELESGELKYFKSGILWALAQKGLSSPGCQIVLSSHFIPLRRNEGTPIFFATSHEELHYGHTIGLSVLQRSLDPSKTVFTFAFWEDGRNWHDGVVSIGSDQSDMMFKQKAEGIVEVVKKTKDAAHDRA</sequence>
<protein>
    <submittedName>
        <fullName evidence="3">Uncharacterized protein</fullName>
    </submittedName>
</protein>
<evidence type="ECO:0000313" key="4">
    <source>
        <dbReference type="Proteomes" id="UP001163846"/>
    </source>
</evidence>
<reference evidence="3" key="1">
    <citation type="submission" date="2022-08" db="EMBL/GenBank/DDBJ databases">
        <authorList>
            <consortium name="DOE Joint Genome Institute"/>
            <person name="Min B."/>
            <person name="Riley R."/>
            <person name="Sierra-Patev S."/>
            <person name="Naranjo-Ortiz M."/>
            <person name="Looney B."/>
            <person name="Konkel Z."/>
            <person name="Slot J.C."/>
            <person name="Sakamoto Y."/>
            <person name="Steenwyk J.L."/>
            <person name="Rokas A."/>
            <person name="Carro J."/>
            <person name="Camarero S."/>
            <person name="Ferreira P."/>
            <person name="Molpeceres G."/>
            <person name="Ruiz-Duenas F.J."/>
            <person name="Serrano A."/>
            <person name="Henrissat B."/>
            <person name="Drula E."/>
            <person name="Hughes K.W."/>
            <person name="Mata J.L."/>
            <person name="Ishikawa N.K."/>
            <person name="Vargas-Isla R."/>
            <person name="Ushijima S."/>
            <person name="Smith C.A."/>
            <person name="Ahrendt S."/>
            <person name="Andreopoulos W."/>
            <person name="He G."/>
            <person name="Labutti K."/>
            <person name="Lipzen A."/>
            <person name="Ng V."/>
            <person name="Sandor L."/>
            <person name="Barry K."/>
            <person name="Martinez A.T."/>
            <person name="Xiao Y."/>
            <person name="Gibbons J.G."/>
            <person name="Terashima K."/>
            <person name="Hibbett D.S."/>
            <person name="Grigoriev I.V."/>
        </authorList>
    </citation>
    <scope>NUCLEOTIDE SEQUENCE</scope>
    <source>
        <strain evidence="3">TFB9207</strain>
    </source>
</reference>
<keyword evidence="2" id="KW-0732">Signal</keyword>
<accession>A0AA38P1Q2</accession>
<dbReference type="AlphaFoldDB" id="A0AA38P1Q2"/>
<feature type="region of interest" description="Disordered" evidence="1">
    <location>
        <begin position="25"/>
        <end position="139"/>
    </location>
</feature>
<feature type="compositionally biased region" description="Low complexity" evidence="1">
    <location>
        <begin position="47"/>
        <end position="139"/>
    </location>
</feature>